<sequence>MTAQQKEAQILLELYNLHLLERVFSYIEIGDLVQLLSENGQKLLQQNPKLESVVVLKLKGEEEIHYHYDPTQTISQNRLTASQFQTIDFYCVAKKIKIFCQVSYKISDLRDVQALLVLIQSLSVSDTVKLGVELRFEESMPYKVDLPQLLASFKHIKERISSFFMYQYGSTQNSLNLHYFQNIESFVIRNCKIEGSFRGCCKLKSLEYYPAIEDEKQFNIRDLPSSLKHLNLGRCHMLGGTSEVESWEGCPSLEVIKLECVRGFDSDGLPHVISNIVKYMTCSGTKLIEFWGGDLEEIHVREFMKLLGDAEKKKRFNLELLSLELEMVPLTVYPLRELELVGIVNMQFLLQRKFPSTLRVLKVPMIGLNSTATLFELIPTGIEELELRSNSINWGVSDCDLSKFAVLKKLNLSDTRLGNYIETLLFPDSLKVLNISYNNIDSVDKVDFPMGLEILDGSSNRISSVDRVNFPNNLKDLNLSRNCIKRLCVPHFPSYLKPLEVSDNYLERIDIARNNDNVPLQIEAVSINSNKCSILDFDRAKLPASVKMLSFGGYKTKLNFFEFGKFVVFASLKGSDLSISERLTFNANCNCRYLDVSACNLSSFDFDLPGTMLEIDLSENKLKEFPSQIGKLKSLRVLNLSKNELPEIRVELPNAIEFLDLSKNRIRELQLSFAKGPSKLQLLNLRQNQLKEFSMEKIGHGKKSFHDCLLEINLYDNNCITKEKIDALILELPKSTKCLWWNRTFTSASIYNDEYVDRYALNELNGNVISSMRVDKMLKLSKIIKYENT</sequence>
<keyword evidence="4" id="KW-1185">Reference proteome</keyword>
<dbReference type="OrthoDB" id="4073735at2759"/>
<proteinExistence type="predicted"/>
<dbReference type="InterPro" id="IPR001611">
    <property type="entry name" value="Leu-rich_rpt"/>
</dbReference>
<dbReference type="RefSeq" id="XP_003869733.1">
    <property type="nucleotide sequence ID" value="XM_003869684.1"/>
</dbReference>
<dbReference type="eggNOG" id="KOG0619">
    <property type="taxonomic scope" value="Eukaryota"/>
</dbReference>
<protein>
    <submittedName>
        <fullName evidence="3">Sys1 Golgi integral membrane protein</fullName>
    </submittedName>
</protein>
<dbReference type="PANTHER" id="PTHR45712">
    <property type="entry name" value="AGAP008170-PA"/>
    <property type="match status" value="1"/>
</dbReference>
<evidence type="ECO:0000256" key="1">
    <source>
        <dbReference type="ARBA" id="ARBA00022614"/>
    </source>
</evidence>
<keyword evidence="2" id="KW-0677">Repeat</keyword>
<dbReference type="PROSITE" id="PS51450">
    <property type="entry name" value="LRR"/>
    <property type="match status" value="1"/>
</dbReference>
<evidence type="ECO:0000256" key="2">
    <source>
        <dbReference type="ARBA" id="ARBA00022737"/>
    </source>
</evidence>
<reference evidence="3 4" key="1">
    <citation type="journal article" date="2012" name="PLoS ONE">
        <title>Sequence and analysis of the genome of the pathogenic yeast Candida orthopsilosis.</title>
        <authorList>
            <person name="Riccombeni A."/>
            <person name="Vidanes G."/>
            <person name="Proux-Wera E."/>
            <person name="Wolfe K.H."/>
            <person name="Butler G."/>
        </authorList>
    </citation>
    <scope>NUCLEOTIDE SEQUENCE [LARGE SCALE GENOMIC DNA]</scope>
    <source>
        <strain evidence="3 4">Co 90-125</strain>
    </source>
</reference>
<dbReference type="KEGG" id="cot:CORT_0D07670"/>
<dbReference type="InterPro" id="IPR050333">
    <property type="entry name" value="SLRP"/>
</dbReference>
<dbReference type="SUPFAM" id="SSF52047">
    <property type="entry name" value="RNI-like"/>
    <property type="match status" value="2"/>
</dbReference>
<gene>
    <name evidence="3" type="ORF">CORT_0D07670</name>
</gene>
<dbReference type="HOGENOM" id="CLU_018930_0_0_1"/>
<dbReference type="EMBL" id="HE681722">
    <property type="protein sequence ID" value="CCG23600.1"/>
    <property type="molecule type" value="Genomic_DNA"/>
</dbReference>
<dbReference type="AlphaFoldDB" id="H8X6I9"/>
<dbReference type="GeneID" id="14540179"/>
<evidence type="ECO:0000313" key="4">
    <source>
        <dbReference type="Proteomes" id="UP000005018"/>
    </source>
</evidence>
<dbReference type="Gene3D" id="3.80.10.10">
    <property type="entry name" value="Ribonuclease Inhibitor"/>
    <property type="match status" value="3"/>
</dbReference>
<dbReference type="InterPro" id="IPR032675">
    <property type="entry name" value="LRR_dom_sf"/>
</dbReference>
<dbReference type="PANTHER" id="PTHR45712:SF22">
    <property type="entry name" value="INSULIN-LIKE GROWTH FACTOR-BINDING PROTEIN COMPLEX ACID LABILE SUBUNIT"/>
    <property type="match status" value="1"/>
</dbReference>
<organism evidence="3 4">
    <name type="scientific">Candida orthopsilosis (strain 90-125)</name>
    <name type="common">Yeast</name>
    <dbReference type="NCBI Taxonomy" id="1136231"/>
    <lineage>
        <taxon>Eukaryota</taxon>
        <taxon>Fungi</taxon>
        <taxon>Dikarya</taxon>
        <taxon>Ascomycota</taxon>
        <taxon>Saccharomycotina</taxon>
        <taxon>Pichiomycetes</taxon>
        <taxon>Debaryomycetaceae</taxon>
        <taxon>Candida/Lodderomyces clade</taxon>
        <taxon>Candida</taxon>
    </lineage>
</organism>
<keyword evidence="1" id="KW-0433">Leucine-rich repeat</keyword>
<accession>H8X6I9</accession>
<name>H8X6I9_CANO9</name>
<evidence type="ECO:0000313" key="3">
    <source>
        <dbReference type="EMBL" id="CCG23600.1"/>
    </source>
</evidence>
<dbReference type="Proteomes" id="UP000005018">
    <property type="component" value="Chromosome 4"/>
</dbReference>
<dbReference type="SMART" id="SM00364">
    <property type="entry name" value="LRR_BAC"/>
    <property type="match status" value="6"/>
</dbReference>